<comment type="caution">
    <text evidence="1">The sequence shown here is derived from an EMBL/GenBank/DDBJ whole genome shotgun (WGS) entry which is preliminary data.</text>
</comment>
<name>A0A8S1K727_9CILI</name>
<reference evidence="1" key="1">
    <citation type="submission" date="2021-01" db="EMBL/GenBank/DDBJ databases">
        <authorList>
            <consortium name="Genoscope - CEA"/>
            <person name="William W."/>
        </authorList>
    </citation>
    <scope>NUCLEOTIDE SEQUENCE</scope>
</reference>
<gene>
    <name evidence="1" type="ORF">PSON_ATCC_30995.1.T0030455</name>
</gene>
<dbReference type="Proteomes" id="UP000692954">
    <property type="component" value="Unassembled WGS sequence"/>
</dbReference>
<dbReference type="AlphaFoldDB" id="A0A8S1K727"/>
<organism evidence="1 2">
    <name type="scientific">Paramecium sonneborni</name>
    <dbReference type="NCBI Taxonomy" id="65129"/>
    <lineage>
        <taxon>Eukaryota</taxon>
        <taxon>Sar</taxon>
        <taxon>Alveolata</taxon>
        <taxon>Ciliophora</taxon>
        <taxon>Intramacronucleata</taxon>
        <taxon>Oligohymenophorea</taxon>
        <taxon>Peniculida</taxon>
        <taxon>Parameciidae</taxon>
        <taxon>Paramecium</taxon>
    </lineage>
</organism>
<proteinExistence type="predicted"/>
<evidence type="ECO:0000313" key="2">
    <source>
        <dbReference type="Proteomes" id="UP000692954"/>
    </source>
</evidence>
<keyword evidence="2" id="KW-1185">Reference proteome</keyword>
<dbReference type="EMBL" id="CAJJDN010000003">
    <property type="protein sequence ID" value="CAD8048872.1"/>
    <property type="molecule type" value="Genomic_DNA"/>
</dbReference>
<dbReference type="OrthoDB" id="303016at2759"/>
<evidence type="ECO:0000313" key="1">
    <source>
        <dbReference type="EMBL" id="CAD8048872.1"/>
    </source>
</evidence>
<protein>
    <submittedName>
        <fullName evidence="1">Uncharacterized protein</fullName>
    </submittedName>
</protein>
<accession>A0A8S1K727</accession>
<sequence>MEINDFIFTMYEQEIDTNEDNLSLLQSDRNMHLSLFGLHSPEPSVIENFSNNGSLFDYNFSNYDNTGTKQSEIGICKTNKKIRKRKQQNSGLLSKNEFINILERIEQCQSIQFLLDQLSLTVKKMKDHLKRKIAMTYDQ</sequence>